<gene>
    <name evidence="2" type="ORF">TPC1_31400</name>
</gene>
<accession>A0A146JZH4</accession>
<dbReference type="EMBL" id="GDID01007501">
    <property type="protein sequence ID" value="JAP89105.1"/>
    <property type="molecule type" value="Transcribed_RNA"/>
</dbReference>
<keyword evidence="1" id="KW-0175">Coiled coil</keyword>
<feature type="non-terminal residue" evidence="2">
    <location>
        <position position="1"/>
    </location>
</feature>
<proteinExistence type="predicted"/>
<evidence type="ECO:0000256" key="1">
    <source>
        <dbReference type="SAM" id="Coils"/>
    </source>
</evidence>
<feature type="non-terminal residue" evidence="2">
    <location>
        <position position="365"/>
    </location>
</feature>
<protein>
    <submittedName>
        <fullName evidence="2">Uncharacterized protein</fullName>
    </submittedName>
</protein>
<organism evidence="2">
    <name type="scientific">Trepomonas sp. PC1</name>
    <dbReference type="NCBI Taxonomy" id="1076344"/>
    <lineage>
        <taxon>Eukaryota</taxon>
        <taxon>Metamonada</taxon>
        <taxon>Diplomonadida</taxon>
        <taxon>Hexamitidae</taxon>
        <taxon>Hexamitinae</taxon>
        <taxon>Trepomonas</taxon>
    </lineage>
</organism>
<sequence>VDLSKIAFILNNMDVIQSKLKQLFVRIQTIQDQNQKYRVQNSIQANEIKNLAHNKHFLAQKEEKLIQDIISAIKQFSFQKQIDVAKISKVVDKLAGLELKVRNASQKMKTPKADQFSVSQIIPNQIITQQDINKCLNEFKAGLDTLVGQFQQQTSQRLLQHSVHQKLNKLENAVYKLQNKPQNQPQTQNSTKEVLKLKQQIDSLTQQNQSQQRELQVLKENNVVLQMENAKDEFCLQIKDIKGFLVKILKELKQQRQLTQNAVQTLKEMWDDLDQVLTLENIHPINIVLQISNINQISEKWGLNTQQIIFSFLQKVYFQNYPDFLEGFVRNDDEFFAFDYQSQPIGVVIFQLLGTLKLFGFVDEK</sequence>
<evidence type="ECO:0000313" key="2">
    <source>
        <dbReference type="EMBL" id="JAP89105.1"/>
    </source>
</evidence>
<reference evidence="2" key="1">
    <citation type="submission" date="2015-07" db="EMBL/GenBank/DDBJ databases">
        <title>Adaptation to a free-living lifestyle via gene acquisitions in the diplomonad Trepomonas sp. PC1.</title>
        <authorList>
            <person name="Xu F."/>
            <person name="Jerlstrom-Hultqvist J."/>
            <person name="Kolisko M."/>
            <person name="Simpson A.G.B."/>
            <person name="Roger A.J."/>
            <person name="Svard S.G."/>
            <person name="Andersson J.O."/>
        </authorList>
    </citation>
    <scope>NUCLEOTIDE SEQUENCE</scope>
    <source>
        <strain evidence="2">PC1</strain>
    </source>
</reference>
<feature type="coiled-coil region" evidence="1">
    <location>
        <begin position="187"/>
        <end position="269"/>
    </location>
</feature>
<name>A0A146JZH4_9EUKA</name>
<dbReference type="AlphaFoldDB" id="A0A146JZH4"/>